<name>A0A0F8XZC6_9ZZZZ</name>
<comment type="caution">
    <text evidence="1">The sequence shown here is derived from an EMBL/GenBank/DDBJ whole genome shotgun (WGS) entry which is preliminary data.</text>
</comment>
<organism evidence="1">
    <name type="scientific">marine sediment metagenome</name>
    <dbReference type="NCBI Taxonomy" id="412755"/>
    <lineage>
        <taxon>unclassified sequences</taxon>
        <taxon>metagenomes</taxon>
        <taxon>ecological metagenomes</taxon>
    </lineage>
</organism>
<gene>
    <name evidence="1" type="ORF">LCGC14_2883850</name>
</gene>
<feature type="non-terminal residue" evidence="1">
    <location>
        <position position="1"/>
    </location>
</feature>
<reference evidence="1" key="1">
    <citation type="journal article" date="2015" name="Nature">
        <title>Complex archaea that bridge the gap between prokaryotes and eukaryotes.</title>
        <authorList>
            <person name="Spang A."/>
            <person name="Saw J.H."/>
            <person name="Jorgensen S.L."/>
            <person name="Zaremba-Niedzwiedzka K."/>
            <person name="Martijn J."/>
            <person name="Lind A.E."/>
            <person name="van Eijk R."/>
            <person name="Schleper C."/>
            <person name="Guy L."/>
            <person name="Ettema T.J."/>
        </authorList>
    </citation>
    <scope>NUCLEOTIDE SEQUENCE</scope>
</reference>
<dbReference type="AlphaFoldDB" id="A0A0F8XZC6"/>
<evidence type="ECO:0000313" key="1">
    <source>
        <dbReference type="EMBL" id="KKK74432.1"/>
    </source>
</evidence>
<accession>A0A0F8XZC6</accession>
<proteinExistence type="predicted"/>
<protein>
    <submittedName>
        <fullName evidence="1">Uncharacterized protein</fullName>
    </submittedName>
</protein>
<sequence>EGGIFVLRDTSTENPSVINLNAVTTATNGTALDLGLFRYKTFFVEVTVNTGAVTVNIESSHDGTNWFNEVSQTSTSVEDFKFDFTNGIKWWRATTTTQSNSTVTVTATGRS</sequence>
<dbReference type="EMBL" id="LAZR01056321">
    <property type="protein sequence ID" value="KKK74432.1"/>
    <property type="molecule type" value="Genomic_DNA"/>
</dbReference>